<evidence type="ECO:0000259" key="2">
    <source>
        <dbReference type="PROSITE" id="PS51154"/>
    </source>
</evidence>
<feature type="compositionally biased region" description="Polar residues" evidence="1">
    <location>
        <begin position="1"/>
        <end position="15"/>
    </location>
</feature>
<reference evidence="4" key="1">
    <citation type="submission" date="2015-09" db="EMBL/GenBank/DDBJ databases">
        <authorList>
            <consortium name="Pathogen Informatics"/>
        </authorList>
    </citation>
    <scope>NUCLEOTIDE SEQUENCE [LARGE SCALE GENOMIC DNA]</scope>
    <source>
        <strain evidence="4">Lake Konstanz</strain>
    </source>
</reference>
<proteinExistence type="predicted"/>
<dbReference type="Gene3D" id="3.40.220.10">
    <property type="entry name" value="Leucine Aminopeptidase, subunit E, domain 1"/>
    <property type="match status" value="1"/>
</dbReference>
<sequence>MSTSGDSRQDSNVTIESDEGAPTSMGLRAKTSAPTAVVERTNTLLQRQQLDGGMGARAHTETALDNVPPYHPEQINYDLHLPAEDDGGSGRRAKDEAQVDRYRLRTLKLPFDDPKEQQMFDMSFEQWRSIDRSSFGWRCRVPPPIKEIEDIEPWAKDDIHILDKIALVRCGVTQLALDAIVNAANEECLGGGGVDGAIHSAAGGLLRRECSTFNGCRTGHTRMTKGYHLPAKFILHTVGPMGERPTLLRSCYRSCLELAKHHSLRTVGFCCISTGIFGYPLRAATEVALWEAFSFLKRNRDHFDMLVFACFTEPEYDVYAKSIDDIYRRVMIEDTKALAAAAAIPTSVAESE</sequence>
<dbReference type="AlphaFoldDB" id="A0A0S4JB14"/>
<dbReference type="InterPro" id="IPR002589">
    <property type="entry name" value="Macro_dom"/>
</dbReference>
<dbReference type="VEuPathDB" id="TriTrypDB:BSAL_09130"/>
<accession>A0A0S4JB14</accession>
<keyword evidence="4" id="KW-1185">Reference proteome</keyword>
<dbReference type="EMBL" id="CYKH01001464">
    <property type="protein sequence ID" value="CUG87200.1"/>
    <property type="molecule type" value="Genomic_DNA"/>
</dbReference>
<evidence type="ECO:0000313" key="4">
    <source>
        <dbReference type="Proteomes" id="UP000051952"/>
    </source>
</evidence>
<dbReference type="CDD" id="cd02908">
    <property type="entry name" value="Macro_OAADPr_deacetylase"/>
    <property type="match status" value="1"/>
</dbReference>
<dbReference type="Proteomes" id="UP000051952">
    <property type="component" value="Unassembled WGS sequence"/>
</dbReference>
<dbReference type="PROSITE" id="PS51154">
    <property type="entry name" value="MACRO"/>
    <property type="match status" value="1"/>
</dbReference>
<feature type="region of interest" description="Disordered" evidence="1">
    <location>
        <begin position="1"/>
        <end position="36"/>
    </location>
</feature>
<dbReference type="SUPFAM" id="SSF52949">
    <property type="entry name" value="Macro domain-like"/>
    <property type="match status" value="1"/>
</dbReference>
<name>A0A0S4JB14_BODSA</name>
<dbReference type="Pfam" id="PF01661">
    <property type="entry name" value="Macro"/>
    <property type="match status" value="1"/>
</dbReference>
<feature type="domain" description="Macro" evidence="2">
    <location>
        <begin position="152"/>
        <end position="327"/>
    </location>
</feature>
<organism evidence="3 4">
    <name type="scientific">Bodo saltans</name>
    <name type="common">Flagellated protozoan</name>
    <dbReference type="NCBI Taxonomy" id="75058"/>
    <lineage>
        <taxon>Eukaryota</taxon>
        <taxon>Discoba</taxon>
        <taxon>Euglenozoa</taxon>
        <taxon>Kinetoplastea</taxon>
        <taxon>Metakinetoplastina</taxon>
        <taxon>Eubodonida</taxon>
        <taxon>Bodonidae</taxon>
        <taxon>Bodo</taxon>
    </lineage>
</organism>
<protein>
    <recommendedName>
        <fullName evidence="2">Macro domain-containing protein</fullName>
    </recommendedName>
</protein>
<dbReference type="InterPro" id="IPR043472">
    <property type="entry name" value="Macro_dom-like"/>
</dbReference>
<dbReference type="PANTHER" id="PTHR11106">
    <property type="entry name" value="GANGLIOSIDE INDUCED DIFFERENTIATION ASSOCIATED PROTEIN 2-RELATED"/>
    <property type="match status" value="1"/>
</dbReference>
<dbReference type="PANTHER" id="PTHR11106:SF27">
    <property type="entry name" value="MACRO DOMAIN-CONTAINING PROTEIN"/>
    <property type="match status" value="1"/>
</dbReference>
<dbReference type="SMART" id="SM00506">
    <property type="entry name" value="A1pp"/>
    <property type="match status" value="1"/>
</dbReference>
<evidence type="ECO:0000313" key="3">
    <source>
        <dbReference type="EMBL" id="CUG87200.1"/>
    </source>
</evidence>
<gene>
    <name evidence="3" type="ORF">BSAL_09130</name>
</gene>
<dbReference type="OrthoDB" id="6133115at2759"/>
<evidence type="ECO:0000256" key="1">
    <source>
        <dbReference type="SAM" id="MobiDB-lite"/>
    </source>
</evidence>